<evidence type="ECO:0000259" key="6">
    <source>
        <dbReference type="Pfam" id="PF04116"/>
    </source>
</evidence>
<proteinExistence type="predicted"/>
<evidence type="ECO:0000256" key="3">
    <source>
        <dbReference type="ARBA" id="ARBA00022989"/>
    </source>
</evidence>
<accession>A0A7S3D0N0</accession>
<dbReference type="GO" id="GO:0016491">
    <property type="term" value="F:oxidoreductase activity"/>
    <property type="evidence" value="ECO:0007669"/>
    <property type="project" value="InterPro"/>
</dbReference>
<feature type="transmembrane region" description="Helical" evidence="5">
    <location>
        <begin position="116"/>
        <end position="133"/>
    </location>
</feature>
<organism evidence="7">
    <name type="scientific">Palpitomonas bilix</name>
    <dbReference type="NCBI Taxonomy" id="652834"/>
    <lineage>
        <taxon>Eukaryota</taxon>
        <taxon>Eukaryota incertae sedis</taxon>
    </lineage>
</organism>
<dbReference type="PANTHER" id="PTHR11863">
    <property type="entry name" value="STEROL DESATURASE"/>
    <property type="match status" value="1"/>
</dbReference>
<dbReference type="EMBL" id="HBIB01007008">
    <property type="protein sequence ID" value="CAE0242237.1"/>
    <property type="molecule type" value="Transcribed_RNA"/>
</dbReference>
<reference evidence="7" key="1">
    <citation type="submission" date="2021-01" db="EMBL/GenBank/DDBJ databases">
        <authorList>
            <person name="Corre E."/>
            <person name="Pelletier E."/>
            <person name="Niang G."/>
            <person name="Scheremetjew M."/>
            <person name="Finn R."/>
            <person name="Kale V."/>
            <person name="Holt S."/>
            <person name="Cochrane G."/>
            <person name="Meng A."/>
            <person name="Brown T."/>
            <person name="Cohen L."/>
        </authorList>
    </citation>
    <scope>NUCLEOTIDE SEQUENCE</scope>
    <source>
        <strain evidence="7">NIES-2562</strain>
    </source>
</reference>
<protein>
    <recommendedName>
        <fullName evidence="6">Fatty acid hydroxylase domain-containing protein</fullName>
    </recommendedName>
</protein>
<comment type="subcellular location">
    <subcellularLocation>
        <location evidence="1">Membrane</location>
    </subcellularLocation>
</comment>
<feature type="transmembrane region" description="Helical" evidence="5">
    <location>
        <begin position="74"/>
        <end position="96"/>
    </location>
</feature>
<feature type="transmembrane region" description="Helical" evidence="5">
    <location>
        <begin position="181"/>
        <end position="203"/>
    </location>
</feature>
<keyword evidence="3 5" id="KW-1133">Transmembrane helix</keyword>
<dbReference type="AlphaFoldDB" id="A0A7S3D0N0"/>
<evidence type="ECO:0000256" key="2">
    <source>
        <dbReference type="ARBA" id="ARBA00022692"/>
    </source>
</evidence>
<dbReference type="GO" id="GO:0008610">
    <property type="term" value="P:lipid biosynthetic process"/>
    <property type="evidence" value="ECO:0007669"/>
    <property type="project" value="InterPro"/>
</dbReference>
<evidence type="ECO:0000313" key="8">
    <source>
        <dbReference type="EMBL" id="CAE0242239.1"/>
    </source>
</evidence>
<dbReference type="Pfam" id="PF04116">
    <property type="entry name" value="FA_hydroxylase"/>
    <property type="match status" value="1"/>
</dbReference>
<name>A0A7S3D0N0_9EUKA</name>
<dbReference type="GO" id="GO:0005506">
    <property type="term" value="F:iron ion binding"/>
    <property type="evidence" value="ECO:0007669"/>
    <property type="project" value="InterPro"/>
</dbReference>
<feature type="transmembrane region" description="Helical" evidence="5">
    <location>
        <begin position="12"/>
        <end position="32"/>
    </location>
</feature>
<dbReference type="GO" id="GO:0016020">
    <property type="term" value="C:membrane"/>
    <property type="evidence" value="ECO:0007669"/>
    <property type="project" value="UniProtKB-SubCell"/>
</dbReference>
<keyword evidence="4 5" id="KW-0472">Membrane</keyword>
<keyword evidence="2 5" id="KW-0812">Transmembrane</keyword>
<gene>
    <name evidence="7" type="ORF">PBIL07802_LOCUS4401</name>
    <name evidence="8" type="ORF">PBIL07802_LOCUS4403</name>
</gene>
<evidence type="ECO:0000256" key="5">
    <source>
        <dbReference type="SAM" id="Phobius"/>
    </source>
</evidence>
<evidence type="ECO:0000256" key="4">
    <source>
        <dbReference type="ARBA" id="ARBA00023136"/>
    </source>
</evidence>
<evidence type="ECO:0000256" key="1">
    <source>
        <dbReference type="ARBA" id="ARBA00004370"/>
    </source>
</evidence>
<dbReference type="InterPro" id="IPR050307">
    <property type="entry name" value="Sterol_Desaturase_Related"/>
</dbReference>
<feature type="domain" description="Fatty acid hydroxylase" evidence="6">
    <location>
        <begin position="119"/>
        <end position="245"/>
    </location>
</feature>
<dbReference type="EMBL" id="HBIB01007011">
    <property type="protein sequence ID" value="CAE0242239.1"/>
    <property type="molecule type" value="Transcribed_RNA"/>
</dbReference>
<evidence type="ECO:0000313" key="7">
    <source>
        <dbReference type="EMBL" id="CAE0242237.1"/>
    </source>
</evidence>
<dbReference type="InterPro" id="IPR006694">
    <property type="entry name" value="Fatty_acid_hydroxylase"/>
</dbReference>
<sequence length="267" mass="31498">MDVHLHTASIAFGSTIFVFYIIFNTLLQYYYYKGRVGDVKVWKTQAGKSSAVGKAAARWWLPIFSNKEKRPPHYAIFATMNVLLQVACATTAIELVCRGYSSMRFEPVENEWKMSIVSFFLGIVLHMMLEYYWHRLMHLRWFYCTFHKYHHYFKSPEPFDDMYIHPLEALGYYIIMYSTPFLIPMHWTAFAGYMIVVGVAGVMDHSGIKFHFPLFYASEDHDLHHEKYEVNYSFPFMWMDILHGTFRGTYAGITFEGKIPKKHNVSY</sequence>